<dbReference type="PROSITE" id="PS51257">
    <property type="entry name" value="PROKAR_LIPOPROTEIN"/>
    <property type="match status" value="1"/>
</dbReference>
<evidence type="ECO:0000256" key="4">
    <source>
        <dbReference type="ARBA" id="ARBA00022801"/>
    </source>
</evidence>
<evidence type="ECO:0000256" key="2">
    <source>
        <dbReference type="ARBA" id="ARBA00005336"/>
    </source>
</evidence>
<dbReference type="InterPro" id="IPR036962">
    <property type="entry name" value="Glyco_hydro_3_N_sf"/>
</dbReference>
<reference evidence="9 10" key="1">
    <citation type="submission" date="2014-03" db="EMBL/GenBank/DDBJ databases">
        <title>Genomics of Bifidobacteria.</title>
        <authorList>
            <person name="Ventura M."/>
            <person name="Milani C."/>
            <person name="Lugli G.A."/>
        </authorList>
    </citation>
    <scope>NUCLEOTIDE SEQUENCE [LARGE SCALE GENOMIC DNA]</scope>
    <source>
        <strain evidence="9 10">DSM 23969</strain>
    </source>
</reference>
<dbReference type="eggNOG" id="COG1472">
    <property type="taxonomic scope" value="Bacteria"/>
</dbReference>
<keyword evidence="5 9" id="KW-0326">Glycosidase</keyword>
<feature type="chain" id="PRO_5038410003" description="beta-N-acetylhexosaminidase" evidence="7">
    <location>
        <begin position="27"/>
        <end position="432"/>
    </location>
</feature>
<protein>
    <recommendedName>
        <fullName evidence="3">beta-N-acetylhexosaminidase</fullName>
        <ecNumber evidence="3">3.2.1.52</ecNumber>
    </recommendedName>
</protein>
<dbReference type="PANTHER" id="PTHR30480:SF13">
    <property type="entry name" value="BETA-HEXOSAMINIDASE"/>
    <property type="match status" value="1"/>
</dbReference>
<gene>
    <name evidence="9" type="ORF">BBIA_1969</name>
</gene>
<dbReference type="InterPro" id="IPR050226">
    <property type="entry name" value="NagZ_Beta-hexosaminidase"/>
</dbReference>
<evidence type="ECO:0000256" key="3">
    <source>
        <dbReference type="ARBA" id="ARBA00012663"/>
    </source>
</evidence>
<evidence type="ECO:0000256" key="6">
    <source>
        <dbReference type="SAM" id="MobiDB-lite"/>
    </source>
</evidence>
<dbReference type="PANTHER" id="PTHR30480">
    <property type="entry name" value="BETA-HEXOSAMINIDASE-RELATED"/>
    <property type="match status" value="1"/>
</dbReference>
<accession>A0A086ZR20</accession>
<dbReference type="InterPro" id="IPR017853">
    <property type="entry name" value="GH"/>
</dbReference>
<feature type="signal peptide" evidence="7">
    <location>
        <begin position="1"/>
        <end position="26"/>
    </location>
</feature>
<dbReference type="InterPro" id="IPR001764">
    <property type="entry name" value="Glyco_hydro_3_N"/>
</dbReference>
<dbReference type="EMBL" id="JGYN01000027">
    <property type="protein sequence ID" value="KFI48970.1"/>
    <property type="molecule type" value="Genomic_DNA"/>
</dbReference>
<dbReference type="SUPFAM" id="SSF51445">
    <property type="entry name" value="(Trans)glycosidases"/>
    <property type="match status" value="1"/>
</dbReference>
<evidence type="ECO:0000256" key="5">
    <source>
        <dbReference type="ARBA" id="ARBA00023295"/>
    </source>
</evidence>
<dbReference type="EC" id="3.2.1.52" evidence="3"/>
<evidence type="ECO:0000313" key="10">
    <source>
        <dbReference type="Proteomes" id="UP000029108"/>
    </source>
</evidence>
<keyword evidence="10" id="KW-1185">Reference proteome</keyword>
<feature type="region of interest" description="Disordered" evidence="6">
    <location>
        <begin position="31"/>
        <end position="95"/>
    </location>
</feature>
<dbReference type="GO" id="GO:0004563">
    <property type="term" value="F:beta-N-acetylhexosaminidase activity"/>
    <property type="evidence" value="ECO:0007669"/>
    <property type="project" value="UniProtKB-EC"/>
</dbReference>
<evidence type="ECO:0000313" key="9">
    <source>
        <dbReference type="EMBL" id="KFI48970.1"/>
    </source>
</evidence>
<feature type="compositionally biased region" description="Polar residues" evidence="6">
    <location>
        <begin position="54"/>
        <end position="71"/>
    </location>
</feature>
<dbReference type="Proteomes" id="UP000029108">
    <property type="component" value="Unassembled WGS sequence"/>
</dbReference>
<dbReference type="GO" id="GO:0005975">
    <property type="term" value="P:carbohydrate metabolic process"/>
    <property type="evidence" value="ECO:0007669"/>
    <property type="project" value="InterPro"/>
</dbReference>
<dbReference type="AlphaFoldDB" id="A0A086ZR20"/>
<comment type="catalytic activity">
    <reaction evidence="1">
        <text>Hydrolysis of terminal non-reducing N-acetyl-D-hexosamine residues in N-acetyl-beta-D-hexosaminides.</text>
        <dbReference type="EC" id="3.2.1.52"/>
    </reaction>
</comment>
<keyword evidence="7" id="KW-0732">Signal</keyword>
<sequence>MRCRSSRIRSMLAMLLCLIVTVTVCGCTQTGSSAANGGAPAQSETRPSRPEQSEPGSTGQSGSVRPQSSPNHNDHEASAVPNPLDDSPAGKAKRAVASMSLEERIGQLVMAPLFVGNDPSVLQDLIANRHVGSVLLIGNWNGGVAAVKTATDALQSYAPEGNRLLVTADQEGGLVQHLQGPGFDAMPSAVEQGRMDATGLRNAAAAWGAQLAQAGVNVDLAPVVDTVGVNRATNAPIGALNRDFGLDANGNADHAIAFVQGMHDAGVAASVKHYPGLGAVSGNTDFTADGIVDATTALDGPGIGAFTRVIREAEPAMVMMSLATYQLIDAEHPAAFSSTIIDGYLRSTTGYEGVVTSDSLSATAVSGVPADQLGVRFVEAGGDLACIGDLSYVQPILDGLLTRAHADAAFADKATRAAERVMTLKYEMQLAD</sequence>
<feature type="domain" description="Glycoside hydrolase family 3 N-terminal" evidence="8">
    <location>
        <begin position="101"/>
        <end position="422"/>
    </location>
</feature>
<evidence type="ECO:0000256" key="1">
    <source>
        <dbReference type="ARBA" id="ARBA00001231"/>
    </source>
</evidence>
<dbReference type="Gene3D" id="3.20.20.300">
    <property type="entry name" value="Glycoside hydrolase, family 3, N-terminal domain"/>
    <property type="match status" value="1"/>
</dbReference>
<dbReference type="GO" id="GO:0009254">
    <property type="term" value="P:peptidoglycan turnover"/>
    <property type="evidence" value="ECO:0007669"/>
    <property type="project" value="TreeGrafter"/>
</dbReference>
<keyword evidence="4 9" id="KW-0378">Hydrolase</keyword>
<proteinExistence type="inferred from homology"/>
<comment type="caution">
    <text evidence="9">The sequence shown here is derived from an EMBL/GenBank/DDBJ whole genome shotgun (WGS) entry which is preliminary data.</text>
</comment>
<comment type="similarity">
    <text evidence="2">Belongs to the glycosyl hydrolase 3 family.</text>
</comment>
<evidence type="ECO:0000256" key="7">
    <source>
        <dbReference type="SAM" id="SignalP"/>
    </source>
</evidence>
<evidence type="ECO:0000259" key="8">
    <source>
        <dbReference type="Pfam" id="PF00933"/>
    </source>
</evidence>
<organism evidence="9 10">
    <name type="scientific">Bifidobacterium biavatii DSM 23969</name>
    <dbReference type="NCBI Taxonomy" id="1437608"/>
    <lineage>
        <taxon>Bacteria</taxon>
        <taxon>Bacillati</taxon>
        <taxon>Actinomycetota</taxon>
        <taxon>Actinomycetes</taxon>
        <taxon>Bifidobacteriales</taxon>
        <taxon>Bifidobacteriaceae</taxon>
        <taxon>Bifidobacterium</taxon>
    </lineage>
</organism>
<dbReference type="STRING" id="1437608.GCA_000771645_00056"/>
<name>A0A086ZR20_9BIFI</name>
<dbReference type="Pfam" id="PF00933">
    <property type="entry name" value="Glyco_hydro_3"/>
    <property type="match status" value="1"/>
</dbReference>